<dbReference type="SUPFAM" id="SSF81296">
    <property type="entry name" value="E set domains"/>
    <property type="match status" value="1"/>
</dbReference>
<dbReference type="InterPro" id="IPR013783">
    <property type="entry name" value="Ig-like_fold"/>
</dbReference>
<dbReference type="InterPro" id="IPR014756">
    <property type="entry name" value="Ig_E-set"/>
</dbReference>
<reference evidence="3" key="1">
    <citation type="submission" date="2016-04" db="EMBL/GenBank/DDBJ databases">
        <title>Complete Genome Sequences of Twelve Strains of a Stable Defined Moderately Diverse Mouse Microbiota 2 (sDMDMm2).</title>
        <authorList>
            <person name="Uchimura Y."/>
            <person name="Wyss M."/>
            <person name="Brugiroux S."/>
            <person name="Limenitakis J.P."/>
            <person name="Stecher B."/>
            <person name="McCoy K.D."/>
            <person name="Macpherson A.J."/>
        </authorList>
    </citation>
    <scope>NUCLEOTIDE SEQUENCE [LARGE SCALE GENOMIC DNA]</scope>
    <source>
        <strain evidence="3">I48</strain>
    </source>
</reference>
<protein>
    <recommendedName>
        <fullName evidence="1">IPT/TIG domain-containing protein</fullName>
    </recommendedName>
</protein>
<dbReference type="InterPro" id="IPR002909">
    <property type="entry name" value="IPT_dom"/>
</dbReference>
<proteinExistence type="predicted"/>
<dbReference type="PANTHER" id="PTHR13833">
    <property type="match status" value="1"/>
</dbReference>
<dbReference type="Proteomes" id="UP000092631">
    <property type="component" value="Chromosome"/>
</dbReference>
<dbReference type="Pfam" id="PF01833">
    <property type="entry name" value="TIG"/>
    <property type="match status" value="1"/>
</dbReference>
<evidence type="ECO:0000259" key="1">
    <source>
        <dbReference type="Pfam" id="PF01833"/>
    </source>
</evidence>
<dbReference type="CDD" id="cd00603">
    <property type="entry name" value="IPT_PCSR"/>
    <property type="match status" value="1"/>
</dbReference>
<organism evidence="2 3">
    <name type="scientific">Bacteroides caecimuris</name>
    <dbReference type="NCBI Taxonomy" id="1796613"/>
    <lineage>
        <taxon>Bacteria</taxon>
        <taxon>Pseudomonadati</taxon>
        <taxon>Bacteroidota</taxon>
        <taxon>Bacteroidia</taxon>
        <taxon>Bacteroidales</taxon>
        <taxon>Bacteroidaceae</taxon>
        <taxon>Bacteroides</taxon>
    </lineage>
</organism>
<dbReference type="PANTHER" id="PTHR13833:SF71">
    <property type="entry name" value="NHL DOMAIN-CONTAINING PROTEIN"/>
    <property type="match status" value="1"/>
</dbReference>
<name>A0A1C7H5J4_9BACE</name>
<dbReference type="SUPFAM" id="SSF63829">
    <property type="entry name" value="Calcium-dependent phosphotriesterase"/>
    <property type="match status" value="1"/>
</dbReference>
<dbReference type="Gene3D" id="2.60.40.10">
    <property type="entry name" value="Immunoglobulins"/>
    <property type="match status" value="1"/>
</dbReference>
<dbReference type="RefSeq" id="WP_065539787.1">
    <property type="nucleotide sequence ID" value="NZ_CARILY010000002.1"/>
</dbReference>
<dbReference type="InterPro" id="IPR011042">
    <property type="entry name" value="6-blade_b-propeller_TolB-like"/>
</dbReference>
<evidence type="ECO:0000313" key="2">
    <source>
        <dbReference type="EMBL" id="ANU59121.1"/>
    </source>
</evidence>
<dbReference type="GeneID" id="82188929"/>
<dbReference type="Gene3D" id="2.120.10.30">
    <property type="entry name" value="TolB, C-terminal domain"/>
    <property type="match status" value="1"/>
</dbReference>
<gene>
    <name evidence="2" type="ORF">A4V03_17460</name>
</gene>
<accession>A0A1C7H5J4</accession>
<evidence type="ECO:0000313" key="3">
    <source>
        <dbReference type="Proteomes" id="UP000092631"/>
    </source>
</evidence>
<dbReference type="OrthoDB" id="791543at2"/>
<sequence>MKMRVKNHGWFFLWGLLTLVSFCFIGCKDDDGREKGSPFDPGKPVIISDFVPKEGGWGTRLLLYGNNFGDDPTKVKVTIGGKEAKVITVTNDNIYCFVPRGADAGNIEVTLLDGRGAELAYGEIGEKFVYKKKMLVSTLVGETDPEILDDNKNFDVIDGPWGACGGLEKMEWLVFDPNNKDHLYVCGGAKTHRVVDFAKQTLGSIKFTGEASGTTSILSFTNDGQLMVVRDIGQDGKNGIFFYSPESNFQTQVKAIHARGCRAAIPHPINGEIYTSRYDKGWIGRYDPITGDYKMDEIQMPYGSIQCFIAIHPTGNYMYIMVRNKHVIYRADYDFEEKTFTTPYLVCGKYDTKGITDGVGGNVRLNEPQQGCFVKNEEYEGQKDEYDFYFVDKQNHCVRTLTPTGCVKIYAGRPNGDGTKGFNDGDLRKEARFNYPASIVWDEKRECLLVGDSNNHRIRKIAMED</sequence>
<dbReference type="EMBL" id="CP015401">
    <property type="protein sequence ID" value="ANU59121.1"/>
    <property type="molecule type" value="Genomic_DNA"/>
</dbReference>
<keyword evidence="3" id="KW-1185">Reference proteome</keyword>
<feature type="domain" description="IPT/TIG" evidence="1">
    <location>
        <begin position="46"/>
        <end position="115"/>
    </location>
</feature>
<dbReference type="KEGG" id="bcae:A4V03_17460"/>
<dbReference type="AlphaFoldDB" id="A0A1C7H5J4"/>